<dbReference type="RefSeq" id="WP_413259311.1">
    <property type="nucleotide sequence ID" value="NZ_JBHFNS010000078.1"/>
</dbReference>
<dbReference type="EMBL" id="JBHFNS010000078">
    <property type="protein sequence ID" value="MFB2937828.1"/>
    <property type="molecule type" value="Genomic_DNA"/>
</dbReference>
<dbReference type="InterPro" id="IPR057402">
    <property type="entry name" value="AIM3_BBC1_C"/>
</dbReference>
<keyword evidence="4" id="KW-1185">Reference proteome</keyword>
<accession>A0ABV4YIA3</accession>
<evidence type="ECO:0000259" key="2">
    <source>
        <dbReference type="Pfam" id="PF25459"/>
    </source>
</evidence>
<dbReference type="Gene3D" id="3.90.1720.60">
    <property type="match status" value="1"/>
</dbReference>
<organism evidence="3 4">
    <name type="scientific">Floridaenema fluviatile BLCC-F154</name>
    <dbReference type="NCBI Taxonomy" id="3153640"/>
    <lineage>
        <taxon>Bacteria</taxon>
        <taxon>Bacillati</taxon>
        <taxon>Cyanobacteriota</taxon>
        <taxon>Cyanophyceae</taxon>
        <taxon>Oscillatoriophycideae</taxon>
        <taxon>Aerosakkonematales</taxon>
        <taxon>Aerosakkonemataceae</taxon>
        <taxon>Floridanema</taxon>
        <taxon>Floridanema fluviatile</taxon>
    </lineage>
</organism>
<feature type="signal peptide" evidence="1">
    <location>
        <begin position="1"/>
        <end position="26"/>
    </location>
</feature>
<protein>
    <recommendedName>
        <fullName evidence="2">BBC1/AIM3 cysteine proteinase-fold domain-containing protein</fullName>
    </recommendedName>
</protein>
<dbReference type="Pfam" id="PF25459">
    <property type="entry name" value="AIM3_BBC1_C"/>
    <property type="match status" value="1"/>
</dbReference>
<evidence type="ECO:0000256" key="1">
    <source>
        <dbReference type="SAM" id="SignalP"/>
    </source>
</evidence>
<dbReference type="Proteomes" id="UP001576776">
    <property type="component" value="Unassembled WGS sequence"/>
</dbReference>
<comment type="caution">
    <text evidence="3">The sequence shown here is derived from an EMBL/GenBank/DDBJ whole genome shotgun (WGS) entry which is preliminary data.</text>
</comment>
<keyword evidence="1" id="KW-0732">Signal</keyword>
<name>A0ABV4YIA3_9CYAN</name>
<evidence type="ECO:0000313" key="3">
    <source>
        <dbReference type="EMBL" id="MFB2937828.1"/>
    </source>
</evidence>
<feature type="chain" id="PRO_5045729529" description="BBC1/AIM3 cysteine proteinase-fold domain-containing protein" evidence="1">
    <location>
        <begin position="27"/>
        <end position="207"/>
    </location>
</feature>
<gene>
    <name evidence="3" type="ORF">ACE1B6_21475</name>
</gene>
<proteinExistence type="predicted"/>
<feature type="domain" description="BBC1/AIM3 cysteine proteinase-fold" evidence="2">
    <location>
        <begin position="30"/>
        <end position="205"/>
    </location>
</feature>
<evidence type="ECO:0000313" key="4">
    <source>
        <dbReference type="Proteomes" id="UP001576776"/>
    </source>
</evidence>
<sequence>MRSVPIVTFFLLSTAILTAISPDSVAKNFAPQQQTESQKLLKLATKNIGEINAIVYNYAASKIGQKVGDGECATLAVEALKAAGAKNFWQLGPTGNDADYIWGTRVVTITPSNKSTANIRAGDIIQFRNVSTYKKITFPNGSWRSYTSSYNHHTAIVKGVSGSEIYLLHQNVGENGKTPEAKKIVQAGTINLNNITSGTMWVYRPQR</sequence>
<reference evidence="3 4" key="1">
    <citation type="submission" date="2024-09" db="EMBL/GenBank/DDBJ databases">
        <title>Floridaenema gen nov. (Aerosakkonemataceae, Aerosakkonematales ord. nov., Cyanobacteria) from benthic tropical and subtropical fresh waters, with the description of four new species.</title>
        <authorList>
            <person name="Moretto J.A."/>
            <person name="Berthold D.E."/>
            <person name="Lefler F.W."/>
            <person name="Huang I.-S."/>
            <person name="Laughinghouse H. IV."/>
        </authorList>
    </citation>
    <scope>NUCLEOTIDE SEQUENCE [LARGE SCALE GENOMIC DNA]</scope>
    <source>
        <strain evidence="3 4">BLCC-F154</strain>
    </source>
</reference>